<gene>
    <name evidence="1" type="ORF">APUU_22020S</name>
</gene>
<dbReference type="RefSeq" id="XP_041553782.1">
    <property type="nucleotide sequence ID" value="XM_041700837.1"/>
</dbReference>
<proteinExistence type="predicted"/>
<dbReference type="GeneID" id="64971593"/>
<dbReference type="OrthoDB" id="3350591at2759"/>
<evidence type="ECO:0000313" key="1">
    <source>
        <dbReference type="EMBL" id="BCS21588.1"/>
    </source>
</evidence>
<keyword evidence="2" id="KW-1185">Reference proteome</keyword>
<dbReference type="InterPro" id="IPR053204">
    <property type="entry name" value="Oxopyrrolidines_Biosynth-assoc"/>
</dbReference>
<dbReference type="InterPro" id="IPR022085">
    <property type="entry name" value="OpdG"/>
</dbReference>
<evidence type="ECO:0000313" key="2">
    <source>
        <dbReference type="Proteomes" id="UP000654913"/>
    </source>
</evidence>
<organism evidence="1 2">
    <name type="scientific">Aspergillus puulaauensis</name>
    <dbReference type="NCBI Taxonomy" id="1220207"/>
    <lineage>
        <taxon>Eukaryota</taxon>
        <taxon>Fungi</taxon>
        <taxon>Dikarya</taxon>
        <taxon>Ascomycota</taxon>
        <taxon>Pezizomycotina</taxon>
        <taxon>Eurotiomycetes</taxon>
        <taxon>Eurotiomycetidae</taxon>
        <taxon>Eurotiales</taxon>
        <taxon>Aspergillaceae</taxon>
        <taxon>Aspergillus</taxon>
    </lineage>
</organism>
<accession>A0A7R7XII7</accession>
<dbReference type="EMBL" id="AP024444">
    <property type="protein sequence ID" value="BCS21588.1"/>
    <property type="molecule type" value="Genomic_DNA"/>
</dbReference>
<reference evidence="1" key="1">
    <citation type="submission" date="2021-01" db="EMBL/GenBank/DDBJ databases">
        <authorList>
            <consortium name="Aspergillus puulaauensis MK2 genome sequencing consortium"/>
            <person name="Kazuki M."/>
            <person name="Futagami T."/>
        </authorList>
    </citation>
    <scope>NUCLEOTIDE SEQUENCE</scope>
    <source>
        <strain evidence="1">MK2</strain>
    </source>
</reference>
<dbReference type="PANTHER" id="PTHR38797">
    <property type="entry name" value="NUCLEAR PORE COMPLEX PROTEIN NUP85-RELATED"/>
    <property type="match status" value="1"/>
</dbReference>
<dbReference type="Pfam" id="PF12311">
    <property type="entry name" value="DUF3632"/>
    <property type="match status" value="1"/>
</dbReference>
<protein>
    <submittedName>
        <fullName evidence="1">Uncharacterized protein</fullName>
    </submittedName>
</protein>
<dbReference type="KEGG" id="apuu:APUU_22020S"/>
<name>A0A7R7XII7_9EURO</name>
<dbReference type="Proteomes" id="UP000654913">
    <property type="component" value="Chromosome 2"/>
</dbReference>
<dbReference type="PANTHER" id="PTHR38797:SF4">
    <property type="entry name" value="NUCLEAR PORE COMPLEX PROTEIN NUP85"/>
    <property type="match status" value="1"/>
</dbReference>
<reference evidence="1" key="2">
    <citation type="submission" date="2021-02" db="EMBL/GenBank/DDBJ databases">
        <title>Aspergillus puulaauensis MK2 genome sequence.</title>
        <authorList>
            <person name="Futagami T."/>
            <person name="Mori K."/>
            <person name="Kadooka C."/>
            <person name="Tanaka T."/>
        </authorList>
    </citation>
    <scope>NUCLEOTIDE SEQUENCE</scope>
    <source>
        <strain evidence="1">MK2</strain>
    </source>
</reference>
<dbReference type="AlphaFoldDB" id="A0A7R7XII7"/>
<sequence length="286" mass="32179">MDPLYLNQLPTRTEGSDYDLGPHLAVLDALFTGKIHPPEAAVKLASAALALDASLEAQLGQLWHLVLKLSYSNPEYQDKLVSTLVDMSHLPDAMKPGDNGQCGPLILHDMQVWRDLPLLGWEIRRHWDDSIPLPGSDTVKREAAILRTINVNRFVALLVATDEPVFVANSWFALVTLRVALETPWIHMREDEPLEAWIPAAAAWIEVLGAEIYEWDDEYESGPLVGAPGRGGPLWKGKHGFSKERWKLWRERFGEAAKKEDEPEHVRRVAEEAELMMKEIEGGEVE</sequence>